<accession>A0AAW2VTV0</accession>
<dbReference type="EMBL" id="JACGWN010000009">
    <property type="protein sequence ID" value="KAL0433099.1"/>
    <property type="molecule type" value="Genomic_DNA"/>
</dbReference>
<evidence type="ECO:0000313" key="1">
    <source>
        <dbReference type="EMBL" id="KAL0433099.1"/>
    </source>
</evidence>
<reference evidence="1" key="2">
    <citation type="journal article" date="2024" name="Plant">
        <title>Genomic evolution and insights into agronomic trait innovations of Sesamum species.</title>
        <authorList>
            <person name="Miao H."/>
            <person name="Wang L."/>
            <person name="Qu L."/>
            <person name="Liu H."/>
            <person name="Sun Y."/>
            <person name="Le M."/>
            <person name="Wang Q."/>
            <person name="Wei S."/>
            <person name="Zheng Y."/>
            <person name="Lin W."/>
            <person name="Duan Y."/>
            <person name="Cao H."/>
            <person name="Xiong S."/>
            <person name="Wang X."/>
            <person name="Wei L."/>
            <person name="Li C."/>
            <person name="Ma Q."/>
            <person name="Ju M."/>
            <person name="Zhao R."/>
            <person name="Li G."/>
            <person name="Mu C."/>
            <person name="Tian Q."/>
            <person name="Mei H."/>
            <person name="Zhang T."/>
            <person name="Gao T."/>
            <person name="Zhang H."/>
        </authorList>
    </citation>
    <scope>NUCLEOTIDE SEQUENCE</scope>
    <source>
        <strain evidence="1">KEN1</strain>
    </source>
</reference>
<dbReference type="AlphaFoldDB" id="A0AAW2VTV0"/>
<comment type="caution">
    <text evidence="1">The sequence shown here is derived from an EMBL/GenBank/DDBJ whole genome shotgun (WGS) entry which is preliminary data.</text>
</comment>
<proteinExistence type="predicted"/>
<organism evidence="1">
    <name type="scientific">Sesamum latifolium</name>
    <dbReference type="NCBI Taxonomy" id="2727402"/>
    <lineage>
        <taxon>Eukaryota</taxon>
        <taxon>Viridiplantae</taxon>
        <taxon>Streptophyta</taxon>
        <taxon>Embryophyta</taxon>
        <taxon>Tracheophyta</taxon>
        <taxon>Spermatophyta</taxon>
        <taxon>Magnoliopsida</taxon>
        <taxon>eudicotyledons</taxon>
        <taxon>Gunneridae</taxon>
        <taxon>Pentapetalae</taxon>
        <taxon>asterids</taxon>
        <taxon>lamiids</taxon>
        <taxon>Lamiales</taxon>
        <taxon>Pedaliaceae</taxon>
        <taxon>Sesamum</taxon>
    </lineage>
</organism>
<gene>
    <name evidence="1" type="ORF">Slati_2644200</name>
</gene>
<reference evidence="1" key="1">
    <citation type="submission" date="2020-06" db="EMBL/GenBank/DDBJ databases">
        <authorList>
            <person name="Li T."/>
            <person name="Hu X."/>
            <person name="Zhang T."/>
            <person name="Song X."/>
            <person name="Zhang H."/>
            <person name="Dai N."/>
            <person name="Sheng W."/>
            <person name="Hou X."/>
            <person name="Wei L."/>
        </authorList>
    </citation>
    <scope>NUCLEOTIDE SEQUENCE</scope>
    <source>
        <strain evidence="1">KEN1</strain>
        <tissue evidence="1">Leaf</tissue>
    </source>
</reference>
<name>A0AAW2VTV0_9LAMI</name>
<sequence length="131" mass="14656">MEEVGLVGVDRDFHDHINDVLWHCLLEFMNIPLMIVPKPVDRDVKVALGSNQVCKSAFRVPPIMPEGYSSISQAPEYVSLCVCPNSAYSFPNTRISSEEFGDRRTISLAIFANGESRLEGVVEPQFPPEFI</sequence>
<protein>
    <submittedName>
        <fullName evidence="1">Uncharacterized protein</fullName>
    </submittedName>
</protein>